<evidence type="ECO:0000256" key="6">
    <source>
        <dbReference type="ARBA" id="ARBA00022989"/>
    </source>
</evidence>
<evidence type="ECO:0000256" key="8">
    <source>
        <dbReference type="ARBA" id="ARBA00023136"/>
    </source>
</evidence>
<dbReference type="GO" id="GO:0005507">
    <property type="term" value="F:copper ion binding"/>
    <property type="evidence" value="ECO:0007669"/>
    <property type="project" value="InterPro"/>
</dbReference>
<feature type="transmembrane region" description="Helical" evidence="9">
    <location>
        <begin position="311"/>
        <end position="333"/>
    </location>
</feature>
<dbReference type="GO" id="GO:0005886">
    <property type="term" value="C:plasma membrane"/>
    <property type="evidence" value="ECO:0007669"/>
    <property type="project" value="UniProtKB-SubCell"/>
</dbReference>
<dbReference type="GO" id="GO:0042597">
    <property type="term" value="C:periplasmic space"/>
    <property type="evidence" value="ECO:0007669"/>
    <property type="project" value="InterPro"/>
</dbReference>
<keyword evidence="5" id="KW-0732">Signal</keyword>
<dbReference type="HOGENOM" id="CLU_570726_0_0_0"/>
<feature type="transmembrane region" description="Helical" evidence="9">
    <location>
        <begin position="224"/>
        <end position="240"/>
    </location>
</feature>
<dbReference type="InParanoid" id="W0RMI1"/>
<dbReference type="Pfam" id="PF04234">
    <property type="entry name" value="CopC"/>
    <property type="match status" value="1"/>
</dbReference>
<name>W0RMI1_9BACT</name>
<dbReference type="PANTHER" id="PTHR34820:SF4">
    <property type="entry name" value="INNER MEMBRANE PROTEIN YEBZ"/>
    <property type="match status" value="1"/>
</dbReference>
<geneLocation type="plasmid" evidence="12 13">
    <name>1</name>
</geneLocation>
<evidence type="ECO:0000256" key="7">
    <source>
        <dbReference type="ARBA" id="ARBA00023008"/>
    </source>
</evidence>
<keyword evidence="3 9" id="KW-0812">Transmembrane</keyword>
<comment type="subcellular location">
    <subcellularLocation>
        <location evidence="1">Cell membrane</location>
        <topology evidence="1">Multi-pass membrane protein</topology>
    </subcellularLocation>
</comment>
<keyword evidence="8 9" id="KW-0472">Membrane</keyword>
<dbReference type="FunCoup" id="W0RMI1">
    <property type="interactions" value="2"/>
</dbReference>
<dbReference type="AlphaFoldDB" id="W0RMI1"/>
<reference evidence="12 13" key="1">
    <citation type="journal article" date="2014" name="Genome Announc.">
        <title>Genome Sequence and Methylome of Soil Bacterium Gemmatirosa kalamazoonensis KBS708T, a Member of the Rarely Cultivated Gemmatimonadetes Phylum.</title>
        <authorList>
            <person name="Debruyn J.M."/>
            <person name="Radosevich M."/>
            <person name="Wommack K.E."/>
            <person name="Polson S.W."/>
            <person name="Hauser L.J."/>
            <person name="Fawaz M.N."/>
            <person name="Korlach J."/>
            <person name="Tsai Y.C."/>
        </authorList>
    </citation>
    <scope>NUCLEOTIDE SEQUENCE [LARGE SCALE GENOMIC DNA]</scope>
    <source>
        <strain evidence="12 13">KBS708</strain>
        <plasmid evidence="13">Plasmid 1</plasmid>
    </source>
</reference>
<feature type="transmembrane region" description="Helical" evidence="9">
    <location>
        <begin position="247"/>
        <end position="270"/>
    </location>
</feature>
<dbReference type="Gene3D" id="2.60.40.1220">
    <property type="match status" value="1"/>
</dbReference>
<evidence type="ECO:0000313" key="13">
    <source>
        <dbReference type="Proteomes" id="UP000019151"/>
    </source>
</evidence>
<dbReference type="InterPro" id="IPR014755">
    <property type="entry name" value="Cu-Rt/internalin_Ig-like"/>
</dbReference>
<feature type="transmembrane region" description="Helical" evidence="9">
    <location>
        <begin position="149"/>
        <end position="169"/>
    </location>
</feature>
<evidence type="ECO:0000256" key="3">
    <source>
        <dbReference type="ARBA" id="ARBA00022692"/>
    </source>
</evidence>
<dbReference type="InterPro" id="IPR032694">
    <property type="entry name" value="CopC/D"/>
</dbReference>
<evidence type="ECO:0000256" key="5">
    <source>
        <dbReference type="ARBA" id="ARBA00022729"/>
    </source>
</evidence>
<evidence type="ECO:0000259" key="10">
    <source>
        <dbReference type="Pfam" id="PF04234"/>
    </source>
</evidence>
<accession>W0RMI1</accession>
<dbReference type="SUPFAM" id="SSF81296">
    <property type="entry name" value="E set domains"/>
    <property type="match status" value="1"/>
</dbReference>
<gene>
    <name evidence="12" type="ORF">J421_4709</name>
</gene>
<feature type="transmembrane region" description="Helical" evidence="9">
    <location>
        <begin position="345"/>
        <end position="366"/>
    </location>
</feature>
<feature type="transmembrane region" description="Helical" evidence="9">
    <location>
        <begin position="387"/>
        <end position="407"/>
    </location>
</feature>
<evidence type="ECO:0000313" key="12">
    <source>
        <dbReference type="EMBL" id="AHG92244.1"/>
    </source>
</evidence>
<dbReference type="EMBL" id="CP007129">
    <property type="protein sequence ID" value="AHG92244.1"/>
    <property type="molecule type" value="Genomic_DNA"/>
</dbReference>
<feature type="domain" description="CopC" evidence="10">
    <location>
        <begin position="21"/>
        <end position="115"/>
    </location>
</feature>
<dbReference type="InterPro" id="IPR007348">
    <property type="entry name" value="CopC_dom"/>
</dbReference>
<evidence type="ECO:0000256" key="1">
    <source>
        <dbReference type="ARBA" id="ARBA00004651"/>
    </source>
</evidence>
<proteinExistence type="predicted"/>
<dbReference type="KEGG" id="gba:J421_4709"/>
<sequence>MLSIVAACALVLGTWTLAWAHATLVRAEPAAGSRLATSPSRVWLLFSEALEPTLAHLTLVAPDGGVRHLVAAGDPHDVHALIAPVDALAPGAYRLLWHVVSADGHPVEGSYVFTVGAPSVSRPPPAPPAAEFAPTTWGPAVLGAPLVPALLRGLGVGALMGLVGLLTLARSGRGLRLASGLAVAAFLLLALHLGAWLMNVSPQRELTGDWVTTALASGVGRVELWRTGLALLALWALGLARRPRLALAFAWGALLVSGAVGHSMAMHAAWAVPAKVLHLAAGACWLGGLLWLIVCAPLGRDGAAFVREAERVSAIALVAVVLVALSGAAQALLFLPTPIALVRSAYGAVTLAKVVGLLALAGFGAYHRFRVLPRLERDRRTGFGGALRAEVLVMAVVILLGGLLAYIPPPAAPGAHAASTSAD</sequence>
<dbReference type="Pfam" id="PF05425">
    <property type="entry name" value="CopD"/>
    <property type="match status" value="1"/>
</dbReference>
<keyword evidence="12" id="KW-0614">Plasmid</keyword>
<dbReference type="InterPro" id="IPR008457">
    <property type="entry name" value="Cu-R_CopD_dom"/>
</dbReference>
<evidence type="ECO:0000256" key="4">
    <source>
        <dbReference type="ARBA" id="ARBA00022723"/>
    </source>
</evidence>
<dbReference type="GO" id="GO:0006825">
    <property type="term" value="P:copper ion transport"/>
    <property type="evidence" value="ECO:0007669"/>
    <property type="project" value="InterPro"/>
</dbReference>
<dbReference type="PANTHER" id="PTHR34820">
    <property type="entry name" value="INNER MEMBRANE PROTEIN YEBZ"/>
    <property type="match status" value="1"/>
</dbReference>
<feature type="transmembrane region" description="Helical" evidence="9">
    <location>
        <begin position="181"/>
        <end position="198"/>
    </location>
</feature>
<keyword evidence="7" id="KW-0186">Copper</keyword>
<keyword evidence="2" id="KW-1003">Cell membrane</keyword>
<keyword evidence="6 9" id="KW-1133">Transmembrane helix</keyword>
<feature type="domain" description="Copper resistance protein D" evidence="11">
    <location>
        <begin position="309"/>
        <end position="404"/>
    </location>
</feature>
<evidence type="ECO:0000256" key="2">
    <source>
        <dbReference type="ARBA" id="ARBA00022475"/>
    </source>
</evidence>
<keyword evidence="13" id="KW-1185">Reference proteome</keyword>
<organism evidence="12 13">
    <name type="scientific">Gemmatirosa kalamazoonensis</name>
    <dbReference type="NCBI Taxonomy" id="861299"/>
    <lineage>
        <taxon>Bacteria</taxon>
        <taxon>Pseudomonadati</taxon>
        <taxon>Gemmatimonadota</taxon>
        <taxon>Gemmatimonadia</taxon>
        <taxon>Gemmatimonadales</taxon>
        <taxon>Gemmatimonadaceae</taxon>
        <taxon>Gemmatirosa</taxon>
    </lineage>
</organism>
<feature type="transmembrane region" description="Helical" evidence="9">
    <location>
        <begin position="276"/>
        <end position="299"/>
    </location>
</feature>
<keyword evidence="4" id="KW-0479">Metal-binding</keyword>
<dbReference type="InterPro" id="IPR014756">
    <property type="entry name" value="Ig_E-set"/>
</dbReference>
<dbReference type="GO" id="GO:0046688">
    <property type="term" value="P:response to copper ion"/>
    <property type="evidence" value="ECO:0007669"/>
    <property type="project" value="InterPro"/>
</dbReference>
<dbReference type="Proteomes" id="UP000019151">
    <property type="component" value="Plasmid 1"/>
</dbReference>
<protein>
    <submittedName>
        <fullName evidence="12">Copper resistance protein CopC</fullName>
    </submittedName>
</protein>
<evidence type="ECO:0000259" key="11">
    <source>
        <dbReference type="Pfam" id="PF05425"/>
    </source>
</evidence>
<evidence type="ECO:0000256" key="9">
    <source>
        <dbReference type="SAM" id="Phobius"/>
    </source>
</evidence>